<feature type="compositionally biased region" description="Polar residues" evidence="1">
    <location>
        <begin position="238"/>
        <end position="253"/>
    </location>
</feature>
<dbReference type="PANTHER" id="PTHR17571:SF34">
    <property type="entry name" value="ACROSOMAL PROTEIN SP-10"/>
    <property type="match status" value="1"/>
</dbReference>
<organism evidence="2 3">
    <name type="scientific">Chrysodeixis includens</name>
    <name type="common">Soybean looper</name>
    <name type="synonym">Pseudoplusia includens</name>
    <dbReference type="NCBI Taxonomy" id="689277"/>
    <lineage>
        <taxon>Eukaryota</taxon>
        <taxon>Metazoa</taxon>
        <taxon>Ecdysozoa</taxon>
        <taxon>Arthropoda</taxon>
        <taxon>Hexapoda</taxon>
        <taxon>Insecta</taxon>
        <taxon>Pterygota</taxon>
        <taxon>Neoptera</taxon>
        <taxon>Endopterygota</taxon>
        <taxon>Lepidoptera</taxon>
        <taxon>Glossata</taxon>
        <taxon>Ditrysia</taxon>
        <taxon>Noctuoidea</taxon>
        <taxon>Noctuidae</taxon>
        <taxon>Plusiinae</taxon>
        <taxon>Chrysodeixis</taxon>
    </lineage>
</organism>
<dbReference type="Proteomes" id="UP001154114">
    <property type="component" value="Chromosome 8"/>
</dbReference>
<feature type="compositionally biased region" description="Low complexity" evidence="1">
    <location>
        <begin position="166"/>
        <end position="177"/>
    </location>
</feature>
<feature type="compositionally biased region" description="Basic and acidic residues" evidence="1">
    <location>
        <begin position="690"/>
        <end position="767"/>
    </location>
</feature>
<evidence type="ECO:0000256" key="1">
    <source>
        <dbReference type="SAM" id="MobiDB-lite"/>
    </source>
</evidence>
<feature type="compositionally biased region" description="Basic and acidic residues" evidence="1">
    <location>
        <begin position="336"/>
        <end position="345"/>
    </location>
</feature>
<dbReference type="EMBL" id="LR824011">
    <property type="protein sequence ID" value="CAH0626897.1"/>
    <property type="molecule type" value="Genomic_DNA"/>
</dbReference>
<feature type="region of interest" description="Disordered" evidence="1">
    <location>
        <begin position="72"/>
        <end position="91"/>
    </location>
</feature>
<proteinExistence type="predicted"/>
<name>A0A9P0BWK5_CHRIL</name>
<feature type="compositionally biased region" description="Basic residues" evidence="1">
    <location>
        <begin position="673"/>
        <end position="689"/>
    </location>
</feature>
<gene>
    <name evidence="2" type="ORF">CINC_LOCUS12383</name>
</gene>
<dbReference type="OrthoDB" id="7463333at2759"/>
<dbReference type="PANTHER" id="PTHR17571">
    <property type="entry name" value="URINARY PROTEIN RUP /ACROSOMAL PROTEIN SP-10"/>
    <property type="match status" value="1"/>
</dbReference>
<reference evidence="2" key="1">
    <citation type="submission" date="2021-12" db="EMBL/GenBank/DDBJ databases">
        <authorList>
            <person name="King R."/>
        </authorList>
    </citation>
    <scope>NUCLEOTIDE SEQUENCE</scope>
</reference>
<evidence type="ECO:0000313" key="3">
    <source>
        <dbReference type="Proteomes" id="UP001154114"/>
    </source>
</evidence>
<protein>
    <submittedName>
        <fullName evidence="2">Uncharacterized protein</fullName>
    </submittedName>
</protein>
<feature type="region of interest" description="Disordered" evidence="1">
    <location>
        <begin position="27"/>
        <end position="64"/>
    </location>
</feature>
<feature type="region of interest" description="Disordered" evidence="1">
    <location>
        <begin position="163"/>
        <end position="186"/>
    </location>
</feature>
<keyword evidence="3" id="KW-1185">Reference proteome</keyword>
<feature type="compositionally biased region" description="Basic residues" evidence="1">
    <location>
        <begin position="27"/>
        <end position="56"/>
    </location>
</feature>
<dbReference type="InterPro" id="IPR052671">
    <property type="entry name" value="Acrosomal_SP-10-like"/>
</dbReference>
<feature type="compositionally biased region" description="Polar residues" evidence="1">
    <location>
        <begin position="72"/>
        <end position="87"/>
    </location>
</feature>
<accession>A0A9P0BWK5</accession>
<feature type="region of interest" description="Disordered" evidence="1">
    <location>
        <begin position="670"/>
        <end position="784"/>
    </location>
</feature>
<sequence length="843" mass="95057">MDPIRTKNKAFGPMLKRCFCTLKLNKKKPPSKHFKKKKSVFRGPPRKQVKINKSKQPKAPSKRIMETKSIQQGTVTKNVPTHQTPKTANRKHRSIPYKLLPYECEPGVCVPGECDPYECARRIKKRVLHRASSTVKTRHRARSNMIRPHRKYRDSNAQSTFSTYDAATGGTRPTATGVHRPKYGNTAFETPLRPAVKIGSKISFDMEFYKDGSSKDIIVNSRQLQRYSPYDKPRRTSSRSTGWQTLSSRNKGGQYTKAVRDIDSQSVAGKMRSTMTNVGPYLKRCFCTAQLDKSKKAVWPNTKVVAYRATVAKAPIAKPSITKTPVANKPAAKSKKSGEATKKDAINGTKSKQSRKKPKIKFEPSECEPDFCIPGQCDPYKCVKRIKKRNKSKGSRCECPITYKDTIGTPPGQEVVCFGSNLRFNIEFFKDDSPGDLGDYVTTETKRRTISTSSSSRLQDGYTQSDCIKYNCKASCARLKKCFCTLKLQKKGKQKPAVVEGEPIMKSMGTRTAAQKKKDLIVTREIGTKTKNYSNLMPYECQPGVCIPGLCNPYDCEKRIQLRHMKTFGTRASILTLKEQGTKAMKVNRRPSTNTLYRAKPSPHQSVRLGSNMSFRMEFYKESSDNLHDKEMVRKHRISQAIASTESKTSGKGSLLKRCFCTLTLQKAELKKSSPKPKKVKPGKAKPKKVKPEKAKPKKVKPEKVKPEKVKPEKVKPEKAKPKKVKPEKAKPKKVKPEKVKPEKVKPEKAKPKKVKPEKVKPEKVQTQDKATATKKKNKQSVVASRPIPTYQNLDPYECEPYVCIPGQCDPYECLEKIKKRGVRRTSRTTAVTVPAKTYTGFG</sequence>
<dbReference type="AlphaFoldDB" id="A0A9P0BWK5"/>
<feature type="region of interest" description="Disordered" evidence="1">
    <location>
        <begin position="322"/>
        <end position="361"/>
    </location>
</feature>
<evidence type="ECO:0000313" key="2">
    <source>
        <dbReference type="EMBL" id="CAH0626897.1"/>
    </source>
</evidence>
<feature type="region of interest" description="Disordered" evidence="1">
    <location>
        <begin position="225"/>
        <end position="259"/>
    </location>
</feature>